<organism evidence="7 8">
    <name type="scientific">Ornithinimicrobium tianjinense</name>
    <dbReference type="NCBI Taxonomy" id="1195761"/>
    <lineage>
        <taxon>Bacteria</taxon>
        <taxon>Bacillati</taxon>
        <taxon>Actinomycetota</taxon>
        <taxon>Actinomycetes</taxon>
        <taxon>Micrococcales</taxon>
        <taxon>Ornithinimicrobiaceae</taxon>
        <taxon>Ornithinimicrobium</taxon>
    </lineage>
</organism>
<dbReference type="GO" id="GO:0016872">
    <property type="term" value="F:intramolecular lyase activity"/>
    <property type="evidence" value="ECO:0007669"/>
    <property type="project" value="UniProtKB-UniRule"/>
</dbReference>
<reference evidence="7" key="1">
    <citation type="journal article" date="2014" name="Int. J. Syst. Evol. Microbiol.">
        <title>Complete genome sequence of Corynebacterium casei LMG S-19264T (=DSM 44701T), isolated from a smear-ripened cheese.</title>
        <authorList>
            <consortium name="US DOE Joint Genome Institute (JGI-PGF)"/>
            <person name="Walter F."/>
            <person name="Albersmeier A."/>
            <person name="Kalinowski J."/>
            <person name="Ruckert C."/>
        </authorList>
    </citation>
    <scope>NUCLEOTIDE SEQUENCE</scope>
    <source>
        <strain evidence="7">CGMCC 1.12160</strain>
    </source>
</reference>
<dbReference type="GO" id="GO:0048029">
    <property type="term" value="F:monosaccharide binding"/>
    <property type="evidence" value="ECO:0007669"/>
    <property type="project" value="InterPro"/>
</dbReference>
<dbReference type="HAMAP" id="MF_01661">
    <property type="entry name" value="D_rib_pyranase"/>
    <property type="match status" value="1"/>
</dbReference>
<proteinExistence type="inferred from homology"/>
<dbReference type="RefSeq" id="WP_188428042.1">
    <property type="nucleotide sequence ID" value="NZ_BAABKH010000010.1"/>
</dbReference>
<dbReference type="InterPro" id="IPR007721">
    <property type="entry name" value="RbsD_FucU"/>
</dbReference>
<comment type="pathway">
    <text evidence="6">Carbohydrate metabolism; D-ribose degradation; D-ribose 5-phosphate from beta-D-ribopyranose: step 1/2.</text>
</comment>
<evidence type="ECO:0000313" key="7">
    <source>
        <dbReference type="EMBL" id="GGF40563.1"/>
    </source>
</evidence>
<dbReference type="PANTHER" id="PTHR37831:SF1">
    <property type="entry name" value="D-RIBOSE PYRANASE"/>
    <property type="match status" value="1"/>
</dbReference>
<evidence type="ECO:0000256" key="1">
    <source>
        <dbReference type="ARBA" id="ARBA00000223"/>
    </source>
</evidence>
<evidence type="ECO:0000256" key="4">
    <source>
        <dbReference type="ARBA" id="ARBA00023235"/>
    </source>
</evidence>
<keyword evidence="3 6" id="KW-0963">Cytoplasm</keyword>
<evidence type="ECO:0000256" key="5">
    <source>
        <dbReference type="ARBA" id="ARBA00023277"/>
    </source>
</evidence>
<comment type="similarity">
    <text evidence="6">Belongs to the RbsD / FucU family. RbsD subfamily.</text>
</comment>
<dbReference type="NCBIfam" id="NF008761">
    <property type="entry name" value="PRK11797.1"/>
    <property type="match status" value="1"/>
</dbReference>
<dbReference type="EC" id="5.4.99.62" evidence="2 6"/>
<comment type="subunit">
    <text evidence="6">Homodecamer.</text>
</comment>
<comment type="caution">
    <text evidence="7">The sequence shown here is derived from an EMBL/GenBank/DDBJ whole genome shotgun (WGS) entry which is preliminary data.</text>
</comment>
<name>A0A917F428_9MICO</name>
<evidence type="ECO:0000256" key="3">
    <source>
        <dbReference type="ARBA" id="ARBA00022490"/>
    </source>
</evidence>
<dbReference type="SUPFAM" id="SSF102546">
    <property type="entry name" value="RbsD-like"/>
    <property type="match status" value="1"/>
</dbReference>
<accession>A0A917F428</accession>
<dbReference type="Proteomes" id="UP000605670">
    <property type="component" value="Unassembled WGS sequence"/>
</dbReference>
<sequence length="130" mass="13695">MKRQGILNVDLAARCARLGHTDLVCVADCGLPVPADVPIVDLAVVQGLPSFADVLTALLDELVVEHHVVAEEIDGQPAAAVLRAAAERLGPREVVSHQQLKALVADCAFVVRTGEATPYANVLLRSGVPF</sequence>
<feature type="binding site" evidence="6">
    <location>
        <position position="97"/>
    </location>
    <ligand>
        <name>substrate</name>
    </ligand>
</feature>
<dbReference type="GO" id="GO:0005829">
    <property type="term" value="C:cytosol"/>
    <property type="evidence" value="ECO:0007669"/>
    <property type="project" value="TreeGrafter"/>
</dbReference>
<keyword evidence="8" id="KW-1185">Reference proteome</keyword>
<dbReference type="EMBL" id="BMEM01000001">
    <property type="protein sequence ID" value="GGF40563.1"/>
    <property type="molecule type" value="Genomic_DNA"/>
</dbReference>
<gene>
    <name evidence="6 7" type="primary">rbsD</name>
    <name evidence="7" type="ORF">GCM10011366_05240</name>
</gene>
<evidence type="ECO:0000256" key="6">
    <source>
        <dbReference type="HAMAP-Rule" id="MF_01661"/>
    </source>
</evidence>
<dbReference type="GO" id="GO:0062193">
    <property type="term" value="F:D-ribose pyranase activity"/>
    <property type="evidence" value="ECO:0007669"/>
    <property type="project" value="UniProtKB-EC"/>
</dbReference>
<feature type="binding site" evidence="6">
    <location>
        <begin position="119"/>
        <end position="121"/>
    </location>
    <ligand>
        <name>substrate</name>
    </ligand>
</feature>
<evidence type="ECO:0000256" key="2">
    <source>
        <dbReference type="ARBA" id="ARBA00012862"/>
    </source>
</evidence>
<feature type="active site" description="Proton donor" evidence="6">
    <location>
        <position position="20"/>
    </location>
</feature>
<comment type="subcellular location">
    <subcellularLocation>
        <location evidence="6">Cytoplasm</location>
    </subcellularLocation>
</comment>
<dbReference type="Gene3D" id="3.40.1650.10">
    <property type="entry name" value="RbsD-like domain"/>
    <property type="match status" value="1"/>
</dbReference>
<dbReference type="PANTHER" id="PTHR37831">
    <property type="entry name" value="D-RIBOSE PYRANASE"/>
    <property type="match status" value="1"/>
</dbReference>
<comment type="function">
    <text evidence="6">Catalyzes the interconversion of beta-pyran and beta-furan forms of D-ribose.</text>
</comment>
<dbReference type="Pfam" id="PF05025">
    <property type="entry name" value="RbsD_FucU"/>
    <property type="match status" value="1"/>
</dbReference>
<comment type="catalytic activity">
    <reaction evidence="1 6">
        <text>beta-D-ribopyranose = beta-D-ribofuranose</text>
        <dbReference type="Rhea" id="RHEA:25432"/>
        <dbReference type="ChEBI" id="CHEBI:27476"/>
        <dbReference type="ChEBI" id="CHEBI:47002"/>
        <dbReference type="EC" id="5.4.99.62"/>
    </reaction>
</comment>
<dbReference type="GO" id="GO:0019303">
    <property type="term" value="P:D-ribose catabolic process"/>
    <property type="evidence" value="ECO:0007669"/>
    <property type="project" value="UniProtKB-UniRule"/>
</dbReference>
<feature type="binding site" evidence="6">
    <location>
        <position position="28"/>
    </location>
    <ligand>
        <name>substrate</name>
    </ligand>
</feature>
<dbReference type="AlphaFoldDB" id="A0A917F428"/>
<dbReference type="InterPro" id="IPR023064">
    <property type="entry name" value="D-ribose_pyranase"/>
</dbReference>
<evidence type="ECO:0000313" key="8">
    <source>
        <dbReference type="Proteomes" id="UP000605670"/>
    </source>
</evidence>
<protein>
    <recommendedName>
        <fullName evidence="2 6">D-ribose pyranase</fullName>
        <ecNumber evidence="2 6">5.4.99.62</ecNumber>
    </recommendedName>
</protein>
<keyword evidence="4 6" id="KW-0413">Isomerase</keyword>
<keyword evidence="5 6" id="KW-0119">Carbohydrate metabolism</keyword>
<reference evidence="7" key="2">
    <citation type="submission" date="2020-09" db="EMBL/GenBank/DDBJ databases">
        <authorList>
            <person name="Sun Q."/>
            <person name="Zhou Y."/>
        </authorList>
    </citation>
    <scope>NUCLEOTIDE SEQUENCE</scope>
    <source>
        <strain evidence="7">CGMCC 1.12160</strain>
    </source>
</reference>
<dbReference type="InterPro" id="IPR023750">
    <property type="entry name" value="RbsD-like_sf"/>
</dbReference>